<accession>A0A6S6ST40</accession>
<dbReference type="InterPro" id="IPR035412">
    <property type="entry name" value="Terminase_L_N"/>
</dbReference>
<proteinExistence type="predicted"/>
<feature type="domain" description="Phage terminase large subunit C-terminal" evidence="2">
    <location>
        <begin position="240"/>
        <end position="374"/>
    </location>
</feature>
<dbReference type="Gene3D" id="3.40.50.300">
    <property type="entry name" value="P-loop containing nucleotide triphosphate hydrolases"/>
    <property type="match status" value="1"/>
</dbReference>
<reference evidence="3" key="1">
    <citation type="submission" date="2020-01" db="EMBL/GenBank/DDBJ databases">
        <authorList>
            <person name="Meier V. D."/>
            <person name="Meier V D."/>
        </authorList>
    </citation>
    <scope>NUCLEOTIDE SEQUENCE</scope>
    <source>
        <strain evidence="3">HLG_WM_MAG_03</strain>
    </source>
</reference>
<evidence type="ECO:0000259" key="1">
    <source>
        <dbReference type="Pfam" id="PF04466"/>
    </source>
</evidence>
<protein>
    <submittedName>
        <fullName evidence="3">Terminase large subunit</fullName>
    </submittedName>
</protein>
<dbReference type="AlphaFoldDB" id="A0A6S6ST40"/>
<evidence type="ECO:0000259" key="2">
    <source>
        <dbReference type="Pfam" id="PF17288"/>
    </source>
</evidence>
<dbReference type="EMBL" id="CACVAR010000201">
    <property type="protein sequence ID" value="CAA6810341.1"/>
    <property type="molecule type" value="Genomic_DNA"/>
</dbReference>
<feature type="domain" description="Phage terminase large subunit N-terminal" evidence="1">
    <location>
        <begin position="20"/>
        <end position="194"/>
    </location>
</feature>
<organism evidence="3">
    <name type="scientific">uncultured Sulfurovum sp</name>
    <dbReference type="NCBI Taxonomy" id="269237"/>
    <lineage>
        <taxon>Bacteria</taxon>
        <taxon>Pseudomonadati</taxon>
        <taxon>Campylobacterota</taxon>
        <taxon>Epsilonproteobacteria</taxon>
        <taxon>Campylobacterales</taxon>
        <taxon>Sulfurovaceae</taxon>
        <taxon>Sulfurovum</taxon>
        <taxon>environmental samples</taxon>
    </lineage>
</organism>
<dbReference type="InterPro" id="IPR035413">
    <property type="entry name" value="Terminase_L_C"/>
</dbReference>
<dbReference type="InterPro" id="IPR052380">
    <property type="entry name" value="Viral_DNA_packaging_terminase"/>
</dbReference>
<name>A0A6S6ST40_9BACT</name>
<dbReference type="Pfam" id="PF17288">
    <property type="entry name" value="Terminase_3C"/>
    <property type="match status" value="1"/>
</dbReference>
<dbReference type="Pfam" id="PF04466">
    <property type="entry name" value="Terminase_3"/>
    <property type="match status" value="1"/>
</dbReference>
<dbReference type="Gene3D" id="3.30.420.280">
    <property type="match status" value="1"/>
</dbReference>
<dbReference type="PANTHER" id="PTHR39184:SF1">
    <property type="entry name" value="PBSX PHAGE TERMINASE LARGE SUBUNIT"/>
    <property type="match status" value="1"/>
</dbReference>
<evidence type="ECO:0000313" key="3">
    <source>
        <dbReference type="EMBL" id="CAA6810341.1"/>
    </source>
</evidence>
<dbReference type="PANTHER" id="PTHR39184">
    <property type="match status" value="1"/>
</dbReference>
<dbReference type="InterPro" id="IPR027417">
    <property type="entry name" value="P-loop_NTPase"/>
</dbReference>
<sequence length="392" mass="44876">MMINGFKYTTAIKKIRKMKARIKIIPGGTSAGKTFSILPILIDKAIKNPMTEISVVSESLPHLRKGAMKDFLKIMKMTNRFISSNWNKTNSIYTFTNGSYIEFFSAGDAETLRGARRNILYVNECNNIKKEAYVQLAMRTDGDIYLDYNPSHLFWVEEVKNEFESEVLKLTYKDNEALPISVINFLESKRKLAATSDYWANWCKVYLDGELGMLEGVVFNNWSEINKVPEEAKLIGAGLDFGYTNDPSSLTMVYKLDNTIILDEIIYRTGLLNPEISKLIKNNNIKCEIIADSAEPKSIAELKRYGHRVIGAKKGKDSINFGISILQEYDILITRRSNNIKNEFNKYSWKKDREGNHLNIPEDLNNHAIDGIRYLAMAKLTKKRSGRTFKIR</sequence>
<gene>
    <name evidence="3" type="ORF">HELGO_WM16076</name>
</gene>